<keyword evidence="2" id="KW-1133">Transmembrane helix</keyword>
<evidence type="ECO:0000313" key="4">
    <source>
        <dbReference type="EMBL" id="KAK7741077.1"/>
    </source>
</evidence>
<dbReference type="Pfam" id="PF23868">
    <property type="entry name" value="Mmc1_C"/>
    <property type="match status" value="1"/>
</dbReference>
<reference evidence="4 5" key="1">
    <citation type="submission" date="2024-02" db="EMBL/GenBank/DDBJ databases">
        <title>De novo assembly and annotation of 12 fungi associated with fruit tree decline syndrome in Ontario, Canada.</title>
        <authorList>
            <person name="Sulman M."/>
            <person name="Ellouze W."/>
            <person name="Ilyukhin E."/>
        </authorList>
    </citation>
    <scope>NUCLEOTIDE SEQUENCE [LARGE SCALE GENOMIC DNA]</scope>
    <source>
        <strain evidence="4 5">M11/M66-122</strain>
    </source>
</reference>
<keyword evidence="2" id="KW-0472">Membrane</keyword>
<sequence>MPPRLPLRPIRGRNAFTLTASPTITENGPVCLFCSLSCQADQRPVRRRIRTKTVKPLGGSLDGRRFESTTVAPSTTRASTDPRKELEEALVSLQKHAPNYVNLSRIQLALNGLRQRRGDESIRIAILGVSSDDGSGPRNTAKEVLKLLLADPLKPEEDWEREIDSHDLSQPLIVRIGTEKPQEAPFTRGSLLHEVHVSSAVLNGHNVELLLMDTNPPQNRQQGDTLESFEDSVLVPTVDIPTSNTGRYTPITTPVHKALFVANTFKGAASLASTPALYASSLVSAAVNLPSYKPEETEASTLPFTVIDVDTAGAGLKAVRADLRAAIEFEHLWFNSNVPKLVEWLKSDTVNTAGEITKPPVKALIASVLVKATDAINQEPAQHGAQASSISASSLHKMRANFASWAESAHGELQEQLDIAFSSKRWRRLRWWKLFWRVDDVGMLTTDILNQRFLTAAEKNSIFLAGQVHGATLSPDSIPATKSEPTSSPNVARSTETGTPQSGPADTSLWPANIAAARDHLQTETVPALQALAQKLVLQTLTTSGLTSSLGALVYVGTLTTTAYEAGAVAALGIVWSMKRMQKRWETARGFWEGEVREEGRKAVRDVEREFSQSLADTEAGSKGHPEATGKPRELAHAKELLDRAWEAYEKLK</sequence>
<feature type="compositionally biased region" description="Basic and acidic residues" evidence="1">
    <location>
        <begin position="620"/>
        <end position="635"/>
    </location>
</feature>
<organism evidence="4 5">
    <name type="scientific">Diatrype stigma</name>
    <dbReference type="NCBI Taxonomy" id="117547"/>
    <lineage>
        <taxon>Eukaryota</taxon>
        <taxon>Fungi</taxon>
        <taxon>Dikarya</taxon>
        <taxon>Ascomycota</taxon>
        <taxon>Pezizomycotina</taxon>
        <taxon>Sordariomycetes</taxon>
        <taxon>Xylariomycetidae</taxon>
        <taxon>Xylariales</taxon>
        <taxon>Diatrypaceae</taxon>
        <taxon>Diatrype</taxon>
    </lineage>
</organism>
<evidence type="ECO:0000313" key="5">
    <source>
        <dbReference type="Proteomes" id="UP001320420"/>
    </source>
</evidence>
<feature type="region of interest" description="Disordered" evidence="1">
    <location>
        <begin position="474"/>
        <end position="508"/>
    </location>
</feature>
<dbReference type="PANTHER" id="PTHR38644">
    <property type="entry name" value="EXPRESSED PROTEIN"/>
    <property type="match status" value="1"/>
</dbReference>
<evidence type="ECO:0000256" key="1">
    <source>
        <dbReference type="SAM" id="MobiDB-lite"/>
    </source>
</evidence>
<accession>A0AAN9U8Q0</accession>
<protein>
    <recommendedName>
        <fullName evidence="3">Mmc1 C-terminal domain-containing protein</fullName>
    </recommendedName>
</protein>
<dbReference type="Pfam" id="PF23867">
    <property type="entry name" value="Mmc1_N"/>
    <property type="match status" value="1"/>
</dbReference>
<keyword evidence="2" id="KW-0812">Transmembrane</keyword>
<dbReference type="AlphaFoldDB" id="A0AAN9U8Q0"/>
<dbReference type="InterPro" id="IPR056196">
    <property type="entry name" value="Mmc1_C"/>
</dbReference>
<gene>
    <name evidence="4" type="ORF">SLS62_010935</name>
</gene>
<dbReference type="EMBL" id="JAKJXP020000156">
    <property type="protein sequence ID" value="KAK7741077.1"/>
    <property type="molecule type" value="Genomic_DNA"/>
</dbReference>
<feature type="region of interest" description="Disordered" evidence="1">
    <location>
        <begin position="609"/>
        <end position="635"/>
    </location>
</feature>
<evidence type="ECO:0000259" key="3">
    <source>
        <dbReference type="Pfam" id="PF23868"/>
    </source>
</evidence>
<feature type="compositionally biased region" description="Polar residues" evidence="1">
    <location>
        <begin position="483"/>
        <end position="505"/>
    </location>
</feature>
<name>A0AAN9U8Q0_9PEZI</name>
<evidence type="ECO:0000256" key="2">
    <source>
        <dbReference type="SAM" id="Phobius"/>
    </source>
</evidence>
<keyword evidence="5" id="KW-1185">Reference proteome</keyword>
<feature type="transmembrane region" description="Helical" evidence="2">
    <location>
        <begin position="552"/>
        <end position="576"/>
    </location>
</feature>
<proteinExistence type="predicted"/>
<dbReference type="Proteomes" id="UP001320420">
    <property type="component" value="Unassembled WGS sequence"/>
</dbReference>
<dbReference type="PANTHER" id="PTHR38644:SF1">
    <property type="entry name" value="EXPRESSED PROTEIN"/>
    <property type="match status" value="1"/>
</dbReference>
<comment type="caution">
    <text evidence="4">The sequence shown here is derived from an EMBL/GenBank/DDBJ whole genome shotgun (WGS) entry which is preliminary data.</text>
</comment>
<feature type="domain" description="Mmc1 C-terminal" evidence="3">
    <location>
        <begin position="399"/>
        <end position="601"/>
    </location>
</feature>